<feature type="binding site" evidence="3">
    <location>
        <position position="308"/>
    </location>
    <ligand>
        <name>Zn(2+)</name>
        <dbReference type="ChEBI" id="CHEBI:29105"/>
        <note>catalytic</note>
    </ligand>
</feature>
<evidence type="ECO:0000256" key="3">
    <source>
        <dbReference type="PROSITE-ProRule" id="PRU00276"/>
    </source>
</evidence>
<dbReference type="Gene3D" id="4.10.70.10">
    <property type="entry name" value="Disintegrin domain"/>
    <property type="match status" value="1"/>
</dbReference>
<keyword evidence="3" id="KW-0479">Metal-binding</keyword>
<feature type="domain" description="Disintegrin" evidence="4">
    <location>
        <begin position="368"/>
        <end position="454"/>
    </location>
</feature>
<dbReference type="InterPro" id="IPR024079">
    <property type="entry name" value="MetalloPept_cat_dom_sf"/>
</dbReference>
<dbReference type="SMART" id="SM00050">
    <property type="entry name" value="DISIN"/>
    <property type="match status" value="1"/>
</dbReference>
<evidence type="ECO:0000313" key="6">
    <source>
        <dbReference type="Proteomes" id="UP000492821"/>
    </source>
</evidence>
<dbReference type="Pfam" id="PF00200">
    <property type="entry name" value="Disintegrin"/>
    <property type="match status" value="1"/>
</dbReference>
<dbReference type="InterPro" id="IPR036436">
    <property type="entry name" value="Disintegrin_dom_sf"/>
</dbReference>
<feature type="domain" description="Peptidase M12B" evidence="5">
    <location>
        <begin position="143"/>
        <end position="371"/>
    </location>
</feature>
<dbReference type="Proteomes" id="UP000492821">
    <property type="component" value="Unassembled WGS sequence"/>
</dbReference>
<dbReference type="InterPro" id="IPR051489">
    <property type="entry name" value="ADAM_Metalloproteinase"/>
</dbReference>
<evidence type="ECO:0000256" key="2">
    <source>
        <dbReference type="PROSITE-ProRule" id="PRU00068"/>
    </source>
</evidence>
<dbReference type="PROSITE" id="PS50214">
    <property type="entry name" value="DISINTEGRIN_2"/>
    <property type="match status" value="1"/>
</dbReference>
<dbReference type="PANTHER" id="PTHR45702">
    <property type="entry name" value="ADAM10/ADAM17 METALLOPEPTIDASE FAMILY MEMBER"/>
    <property type="match status" value="1"/>
</dbReference>
<dbReference type="SUPFAM" id="SSF57552">
    <property type="entry name" value="Blood coagulation inhibitor (disintegrin)"/>
    <property type="match status" value="1"/>
</dbReference>
<dbReference type="AlphaFoldDB" id="A0A7E4W062"/>
<evidence type="ECO:0000259" key="5">
    <source>
        <dbReference type="PROSITE" id="PS50215"/>
    </source>
</evidence>
<dbReference type="GO" id="GO:0046872">
    <property type="term" value="F:metal ion binding"/>
    <property type="evidence" value="ECO:0007669"/>
    <property type="project" value="UniProtKB-KW"/>
</dbReference>
<reference evidence="6" key="1">
    <citation type="journal article" date="2013" name="Genetics">
        <title>The draft genome and transcriptome of Panagrellus redivivus are shaped by the harsh demands of a free-living lifestyle.</title>
        <authorList>
            <person name="Srinivasan J."/>
            <person name="Dillman A.R."/>
            <person name="Macchietto M.G."/>
            <person name="Heikkinen L."/>
            <person name="Lakso M."/>
            <person name="Fracchia K.M."/>
            <person name="Antoshechkin I."/>
            <person name="Mortazavi A."/>
            <person name="Wong G."/>
            <person name="Sternberg P.W."/>
        </authorList>
    </citation>
    <scope>NUCLEOTIDE SEQUENCE [LARGE SCALE GENOMIC DNA]</scope>
    <source>
        <strain evidence="6">MT8872</strain>
    </source>
</reference>
<dbReference type="Pfam" id="PF13574">
    <property type="entry name" value="Reprolysin_2"/>
    <property type="match status" value="1"/>
</dbReference>
<feature type="disulfide bond" evidence="2">
    <location>
        <begin position="426"/>
        <end position="446"/>
    </location>
</feature>
<comment type="caution">
    <text evidence="3">Lacks conserved residue(s) required for the propagation of feature annotation.</text>
</comment>
<name>A0A7E4W062_PANRE</name>
<dbReference type="GO" id="GO:0006509">
    <property type="term" value="P:membrane protein ectodomain proteolysis"/>
    <property type="evidence" value="ECO:0007669"/>
    <property type="project" value="TreeGrafter"/>
</dbReference>
<dbReference type="GO" id="GO:0007219">
    <property type="term" value="P:Notch signaling pathway"/>
    <property type="evidence" value="ECO:0007669"/>
    <property type="project" value="TreeGrafter"/>
</dbReference>
<dbReference type="GO" id="GO:0005886">
    <property type="term" value="C:plasma membrane"/>
    <property type="evidence" value="ECO:0007669"/>
    <property type="project" value="TreeGrafter"/>
</dbReference>
<dbReference type="GO" id="GO:0004222">
    <property type="term" value="F:metalloendopeptidase activity"/>
    <property type="evidence" value="ECO:0007669"/>
    <property type="project" value="InterPro"/>
</dbReference>
<evidence type="ECO:0000313" key="7">
    <source>
        <dbReference type="WBParaSite" id="Pan_g4543.t1"/>
    </source>
</evidence>
<keyword evidence="3" id="KW-0862">Zinc</keyword>
<dbReference type="InterPro" id="IPR001590">
    <property type="entry name" value="Peptidase_M12B"/>
</dbReference>
<organism evidence="6 7">
    <name type="scientific">Panagrellus redivivus</name>
    <name type="common">Microworm</name>
    <dbReference type="NCBI Taxonomy" id="6233"/>
    <lineage>
        <taxon>Eukaryota</taxon>
        <taxon>Metazoa</taxon>
        <taxon>Ecdysozoa</taxon>
        <taxon>Nematoda</taxon>
        <taxon>Chromadorea</taxon>
        <taxon>Rhabditida</taxon>
        <taxon>Tylenchina</taxon>
        <taxon>Panagrolaimomorpha</taxon>
        <taxon>Panagrolaimoidea</taxon>
        <taxon>Panagrolaimidae</taxon>
        <taxon>Panagrellus</taxon>
    </lineage>
</organism>
<feature type="active site" evidence="3">
    <location>
        <position position="305"/>
    </location>
</feature>
<accession>A0A7E4W062</accession>
<dbReference type="PANTHER" id="PTHR45702:SF2">
    <property type="entry name" value="KUZBANIAN, ISOFORM A"/>
    <property type="match status" value="1"/>
</dbReference>
<feature type="binding site" evidence="3">
    <location>
        <position position="304"/>
    </location>
    <ligand>
        <name>Zn(2+)</name>
        <dbReference type="ChEBI" id="CHEBI:29105"/>
        <note>catalytic</note>
    </ligand>
</feature>
<evidence type="ECO:0000259" key="4">
    <source>
        <dbReference type="PROSITE" id="PS50214"/>
    </source>
</evidence>
<keyword evidence="1 2" id="KW-1015">Disulfide bond</keyword>
<keyword evidence="6" id="KW-1185">Reference proteome</keyword>
<dbReference type="SUPFAM" id="SSF55486">
    <property type="entry name" value="Metalloproteases ('zincins'), catalytic domain"/>
    <property type="match status" value="1"/>
</dbReference>
<dbReference type="WBParaSite" id="Pan_g4543.t1">
    <property type="protein sequence ID" value="Pan_g4543.t1"/>
    <property type="gene ID" value="Pan_g4543"/>
</dbReference>
<proteinExistence type="predicted"/>
<sequence length="592" mass="66212">MCWSHFGLAAVSERAEIEYQYISPDKLEVSLTRFDETFDGTLKERINPLTDIIIIGESGVKLQIAEESKGRIFNGHIEGCPQCKITVIWFADVDLIYGIFDFIHHKLYIEPSNVDGRDHDSYHVSQIPQDRPAWSRQKYIKNTKIPLSFYVDVEFYQLFGGDHLAVYRYLIANVEFVTHIYKPVNFGLTEHNEHMQGLNFALVKIVIEDDKRKYNYGHDELVNVRTLSDSFETVVDSSDVCLAVFITGRIGIGGVLGISIIGNEDYGICAKTSINGMFYNTVVLAIKSDDTFEPVFDTHRTFAHEIGHSFGAQHDDKYFVEIHFDTIMAAVRPSGNIDHHFMFLPQAKISMAVRLHKILHHLEPSGHISNCGNGVVDLTEQCDPGSDGTDQCCAKTCELRADAKCSPIHENCCTEDCNFAPSTTKCPIQPDNKTLTSFCTGTSTACTKGAVMCDDSDDALDVVADLKMAHCNEFDETNEMWKESSHVLVASEMVRWRCAPFDGYGQAINFIVDILNGSLENSIKMLLKDNPLSTIVDHGVLTGDFGNHGMHVFGVIGREFDDSTGQGFMNDLRQLGFSLGPFEVPDQHHEDG</sequence>
<dbReference type="Gene3D" id="3.40.390.10">
    <property type="entry name" value="Collagenase (Catalytic Domain)"/>
    <property type="match status" value="1"/>
</dbReference>
<reference evidence="7" key="2">
    <citation type="submission" date="2020-10" db="UniProtKB">
        <authorList>
            <consortium name="WormBaseParasite"/>
        </authorList>
    </citation>
    <scope>IDENTIFICATION</scope>
</reference>
<feature type="binding site" evidence="3">
    <location>
        <position position="314"/>
    </location>
    <ligand>
        <name>Zn(2+)</name>
        <dbReference type="ChEBI" id="CHEBI:29105"/>
        <note>catalytic</note>
    </ligand>
</feature>
<dbReference type="FunFam" id="4.10.70.10:FF:000003">
    <property type="entry name" value="Disintegrin and metalloproteinase domain-containing protein 17"/>
    <property type="match status" value="1"/>
</dbReference>
<dbReference type="PROSITE" id="PS50215">
    <property type="entry name" value="ADAM_MEPRO"/>
    <property type="match status" value="1"/>
</dbReference>
<dbReference type="InterPro" id="IPR001762">
    <property type="entry name" value="Disintegrin_dom"/>
</dbReference>
<protein>
    <submittedName>
        <fullName evidence="7">Disintegrin domain-containing protein</fullName>
    </submittedName>
</protein>
<evidence type="ECO:0000256" key="1">
    <source>
        <dbReference type="ARBA" id="ARBA00023157"/>
    </source>
</evidence>